<dbReference type="AlphaFoldDB" id="A0A975H2C4"/>
<reference evidence="2" key="1">
    <citation type="submission" date="2021-03" db="EMBL/GenBank/DDBJ databases">
        <title>Ottowia sp. 27C isolated from the cloaca of a Giant Asian pond turtle (Heosemys grandis).</title>
        <authorList>
            <person name="Spergser J."/>
            <person name="Busse H.-J."/>
        </authorList>
    </citation>
    <scope>NUCLEOTIDE SEQUENCE</scope>
    <source>
        <strain evidence="2">27C</strain>
    </source>
</reference>
<sequence>MALNKYQVPRRKTGHQCPGRRLQGDHPSAARFFSGLFFLGLRQRAVTVASTQVRAELGHGPDGGATARQRLVGHRRHYPGYFTVPLFLRDVSLLKHRFDGQSNLDLAKTPDIQRILLQGALNVATMK</sequence>
<feature type="region of interest" description="Disordered" evidence="1">
    <location>
        <begin position="1"/>
        <end position="21"/>
    </location>
</feature>
<evidence type="ECO:0000313" key="3">
    <source>
        <dbReference type="Proteomes" id="UP000663903"/>
    </source>
</evidence>
<dbReference type="EMBL" id="CP071796">
    <property type="protein sequence ID" value="QTD44025.1"/>
    <property type="molecule type" value="Genomic_DNA"/>
</dbReference>
<keyword evidence="3" id="KW-1185">Reference proteome</keyword>
<dbReference type="Proteomes" id="UP000663903">
    <property type="component" value="Chromosome"/>
</dbReference>
<protein>
    <submittedName>
        <fullName evidence="2">Uncharacterized protein</fullName>
    </submittedName>
</protein>
<evidence type="ECO:0000313" key="2">
    <source>
        <dbReference type="EMBL" id="QTD44025.1"/>
    </source>
</evidence>
<accession>A0A975H2C4</accession>
<evidence type="ECO:0000256" key="1">
    <source>
        <dbReference type="SAM" id="MobiDB-lite"/>
    </source>
</evidence>
<organism evidence="2 3">
    <name type="scientific">Ottowia testudinis</name>
    <dbReference type="NCBI Taxonomy" id="2816950"/>
    <lineage>
        <taxon>Bacteria</taxon>
        <taxon>Pseudomonadati</taxon>
        <taxon>Pseudomonadota</taxon>
        <taxon>Betaproteobacteria</taxon>
        <taxon>Burkholderiales</taxon>
        <taxon>Comamonadaceae</taxon>
        <taxon>Ottowia</taxon>
    </lineage>
</organism>
<gene>
    <name evidence="2" type="ORF">J1M35_12855</name>
</gene>
<name>A0A975H2C4_9BURK</name>
<dbReference type="KEGG" id="otd:J1M35_12855"/>
<dbReference type="RefSeq" id="WP_208007431.1">
    <property type="nucleotide sequence ID" value="NZ_CP071796.1"/>
</dbReference>
<proteinExistence type="predicted"/>